<dbReference type="EMBL" id="MBPK01000003">
    <property type="protein sequence ID" value="PKT82490.1"/>
    <property type="molecule type" value="Genomic_DNA"/>
</dbReference>
<keyword evidence="3 9" id="KW-0436">Ligase</keyword>
<dbReference type="InterPro" id="IPR002300">
    <property type="entry name" value="aa-tRNA-synth_Ia"/>
</dbReference>
<keyword evidence="15" id="KW-1185">Reference proteome</keyword>
<dbReference type="Gene3D" id="1.10.730.10">
    <property type="entry name" value="Isoleucyl-tRNA Synthetase, Domain 1"/>
    <property type="match status" value="1"/>
</dbReference>
<feature type="domain" description="Aminoacyl-tRNA synthetase class Ia" evidence="11">
    <location>
        <begin position="425"/>
        <end position="627"/>
    </location>
</feature>
<comment type="catalytic activity">
    <reaction evidence="8 9">
        <text>tRNA(Leu) + L-leucine + ATP = L-leucyl-tRNA(Leu) + AMP + diphosphate</text>
        <dbReference type="Rhea" id="RHEA:11688"/>
        <dbReference type="Rhea" id="RHEA-COMP:9613"/>
        <dbReference type="Rhea" id="RHEA-COMP:9622"/>
        <dbReference type="ChEBI" id="CHEBI:30616"/>
        <dbReference type="ChEBI" id="CHEBI:33019"/>
        <dbReference type="ChEBI" id="CHEBI:57427"/>
        <dbReference type="ChEBI" id="CHEBI:78442"/>
        <dbReference type="ChEBI" id="CHEBI:78494"/>
        <dbReference type="ChEBI" id="CHEBI:456215"/>
        <dbReference type="EC" id="6.1.1.4"/>
    </reaction>
</comment>
<keyword evidence="7 9" id="KW-0030">Aminoacyl-tRNA synthetase</keyword>
<evidence type="ECO:0000256" key="4">
    <source>
        <dbReference type="ARBA" id="ARBA00022741"/>
    </source>
</evidence>
<evidence type="ECO:0000256" key="10">
    <source>
        <dbReference type="RuleBase" id="RU363035"/>
    </source>
</evidence>
<gene>
    <name evidence="9" type="primary">leuS</name>
    <name evidence="14" type="ORF">BCM31_05760</name>
</gene>
<evidence type="ECO:0000256" key="7">
    <source>
        <dbReference type="ARBA" id="ARBA00023146"/>
    </source>
</evidence>
<dbReference type="EC" id="6.1.1.4" evidence="9"/>
<dbReference type="GO" id="GO:0005524">
    <property type="term" value="F:ATP binding"/>
    <property type="evidence" value="ECO:0007669"/>
    <property type="project" value="UniProtKB-UniRule"/>
</dbReference>
<feature type="domain" description="Leucyl-tRNA synthetase editing" evidence="13">
    <location>
        <begin position="220"/>
        <end position="412"/>
    </location>
</feature>
<dbReference type="GO" id="GO:0006429">
    <property type="term" value="P:leucyl-tRNA aminoacylation"/>
    <property type="evidence" value="ECO:0007669"/>
    <property type="project" value="UniProtKB-UniRule"/>
</dbReference>
<organism evidence="14 15">
    <name type="scientific">Helicobacter winghamensis</name>
    <dbReference type="NCBI Taxonomy" id="157268"/>
    <lineage>
        <taxon>Bacteria</taxon>
        <taxon>Pseudomonadati</taxon>
        <taxon>Campylobacterota</taxon>
        <taxon>Epsilonproteobacteria</taxon>
        <taxon>Campylobacterales</taxon>
        <taxon>Helicobacteraceae</taxon>
        <taxon>Helicobacter</taxon>
    </lineage>
</organism>
<dbReference type="SUPFAM" id="SSF50677">
    <property type="entry name" value="ValRS/IleRS/LeuRS editing domain"/>
    <property type="match status" value="1"/>
</dbReference>
<evidence type="ECO:0000256" key="5">
    <source>
        <dbReference type="ARBA" id="ARBA00022840"/>
    </source>
</evidence>
<dbReference type="InterPro" id="IPR015413">
    <property type="entry name" value="Methionyl/Leucyl_tRNA_Synth"/>
</dbReference>
<dbReference type="AlphaFoldDB" id="A0A2N3PL77"/>
<dbReference type="FunFam" id="1.10.730.10:FF:000002">
    <property type="entry name" value="Leucine--tRNA ligase"/>
    <property type="match status" value="1"/>
</dbReference>
<dbReference type="FunFam" id="3.40.50.620:FF:000056">
    <property type="entry name" value="Leucine--tRNA ligase"/>
    <property type="match status" value="1"/>
</dbReference>
<evidence type="ECO:0000256" key="6">
    <source>
        <dbReference type="ARBA" id="ARBA00022917"/>
    </source>
</evidence>
<evidence type="ECO:0000256" key="3">
    <source>
        <dbReference type="ARBA" id="ARBA00022598"/>
    </source>
</evidence>
<name>A0A2N3PL77_9HELI</name>
<dbReference type="Pfam" id="PF09334">
    <property type="entry name" value="tRNA-synt_1g"/>
    <property type="match status" value="1"/>
</dbReference>
<protein>
    <recommendedName>
        <fullName evidence="9">Leucine--tRNA ligase</fullName>
        <ecNumber evidence="9">6.1.1.4</ecNumber>
    </recommendedName>
    <alternativeName>
        <fullName evidence="9">Leucyl-tRNA synthetase</fullName>
        <shortName evidence="9">LeuRS</shortName>
    </alternativeName>
</protein>
<dbReference type="InterPro" id="IPR001412">
    <property type="entry name" value="aa-tRNA-synth_I_CS"/>
</dbReference>
<keyword evidence="6 9" id="KW-0648">Protein biosynthesis</keyword>
<dbReference type="Gene3D" id="3.10.20.590">
    <property type="match status" value="1"/>
</dbReference>
<feature type="short sequence motif" description="'HIGH' region" evidence="9">
    <location>
        <begin position="40"/>
        <end position="50"/>
    </location>
</feature>
<evidence type="ECO:0000256" key="1">
    <source>
        <dbReference type="ARBA" id="ARBA00005594"/>
    </source>
</evidence>
<comment type="similarity">
    <text evidence="1 9 10">Belongs to the class-I aminoacyl-tRNA synthetase family.</text>
</comment>
<dbReference type="GO" id="GO:0005829">
    <property type="term" value="C:cytosol"/>
    <property type="evidence" value="ECO:0007669"/>
    <property type="project" value="TreeGrafter"/>
</dbReference>
<evidence type="ECO:0000256" key="8">
    <source>
        <dbReference type="ARBA" id="ARBA00047469"/>
    </source>
</evidence>
<dbReference type="Pfam" id="PF13603">
    <property type="entry name" value="tRNA-synt_1_2"/>
    <property type="match status" value="1"/>
</dbReference>
<dbReference type="InterPro" id="IPR014729">
    <property type="entry name" value="Rossmann-like_a/b/a_fold"/>
</dbReference>
<comment type="caution">
    <text evidence="14">The sequence shown here is derived from an EMBL/GenBank/DDBJ whole genome shotgun (WGS) entry which is preliminary data.</text>
</comment>
<dbReference type="InterPro" id="IPR009008">
    <property type="entry name" value="Val/Leu/Ile-tRNA-synth_edit"/>
</dbReference>
<comment type="subcellular location">
    <subcellularLocation>
        <location evidence="9">Cytoplasm</location>
    </subcellularLocation>
</comment>
<dbReference type="HAMAP" id="MF_00049_B">
    <property type="entry name" value="Leu_tRNA_synth_B"/>
    <property type="match status" value="1"/>
</dbReference>
<accession>A0A2N3PL77</accession>
<dbReference type="RefSeq" id="WP_101312910.1">
    <property type="nucleotide sequence ID" value="NZ_CP063529.1"/>
</dbReference>
<evidence type="ECO:0000313" key="14">
    <source>
        <dbReference type="EMBL" id="PKT82490.1"/>
    </source>
</evidence>
<dbReference type="InterPro" id="IPR025709">
    <property type="entry name" value="Leu_tRNA-synth_edit"/>
</dbReference>
<dbReference type="SUPFAM" id="SSF47323">
    <property type="entry name" value="Anticodon-binding domain of a subclass of class I aminoacyl-tRNA synthetases"/>
    <property type="match status" value="1"/>
</dbReference>
<keyword evidence="4 9" id="KW-0547">Nucleotide-binding</keyword>
<dbReference type="Proteomes" id="UP000233350">
    <property type="component" value="Unassembled WGS sequence"/>
</dbReference>
<reference evidence="14 15" key="1">
    <citation type="submission" date="2016-07" db="EMBL/GenBank/DDBJ databases">
        <title>Detection of Helicobacter winghamensis from caecal content of red fox (Vulpes vulpes).</title>
        <authorList>
            <person name="Zanoni R.G."/>
            <person name="Florio D."/>
            <person name="Caffara M."/>
            <person name="Renzi M."/>
            <person name="Parisi A."/>
            <person name="Pasquali F."/>
            <person name="Manfreda G."/>
        </authorList>
    </citation>
    <scope>NUCLEOTIDE SEQUENCE [LARGE SCALE GENOMIC DNA]</scope>
    <source>
        <strain evidence="14 15">295_13</strain>
    </source>
</reference>
<keyword evidence="2 9" id="KW-0963">Cytoplasm</keyword>
<evidence type="ECO:0000259" key="13">
    <source>
        <dbReference type="Pfam" id="PF13603"/>
    </source>
</evidence>
<dbReference type="FunFam" id="3.40.50.620:FF:000003">
    <property type="entry name" value="Leucine--tRNA ligase"/>
    <property type="match status" value="1"/>
</dbReference>
<dbReference type="InterPro" id="IPR009080">
    <property type="entry name" value="tRNAsynth_Ia_anticodon-bd"/>
</dbReference>
<feature type="short sequence motif" description="'KMSKS' region" evidence="9">
    <location>
        <begin position="588"/>
        <end position="592"/>
    </location>
</feature>
<dbReference type="InterPro" id="IPR002302">
    <property type="entry name" value="Leu-tRNA-ligase"/>
</dbReference>
<dbReference type="CDD" id="cd00812">
    <property type="entry name" value="LeuRS_core"/>
    <property type="match status" value="1"/>
</dbReference>
<dbReference type="STRING" id="556267.HWAG_01529"/>
<dbReference type="Pfam" id="PF00133">
    <property type="entry name" value="tRNA-synt_1"/>
    <property type="match status" value="1"/>
</dbReference>
<dbReference type="OrthoDB" id="9810365at2"/>
<dbReference type="CDD" id="cd07958">
    <property type="entry name" value="Anticodon_Ia_Leu_BEm"/>
    <property type="match status" value="1"/>
</dbReference>
<sequence>MEYNPKVIEKKWQKFWEESGAYEPKENKSLPKKYILSMFPYPSGNIHMGHVRNYCISDAIARKFRKDGYNVLHPIGWDAFGMPAENAAIKHKTHPKKWTYSNIKNMKSQLYSLGFSFSKTRELATCDLIYSKWEQSFFIAMWEKGLIYRKKGFLNWCPNDQTVLANEQVIEGKCWRCDTPVVQKEMYQYYIKITDYAEELLRDLDTLEGKWPNQVLTMQKNWIGKSEGLSFSFDLEKSIQSEDCVISALEVFTTRPDTIFGVSYCALAPEHPLVKAMLKNPEVYGLSKEAVEQIQAIQNTSERERAQQEKMGIPLGIYAIHPLSEKKIPLWVANFVLMGYGSGAVMSVPAHDERDFEFAKKYNLPIIPVIAPKDSVDYSKQGFYAESGTLINSQEYNGLDNEEAKRKIIAYFEKNGKGKSVVNYKLRDWGISRQRYWGTPIPLIHCEFCGIVPESLEKLPVALPEDVSIDGEGNPLDKHPTWKRCVCPQCGKEAIRETDTLDTFMESSWYFLRYTTSQSLRDSEAINTQEARYWMDVDEYIGGIEHAILHLLYARFFTKVLKTLGYTESSEPFSHLLTQGMVTKDGAKMSKSKGNVVDPSEIITQFGADTARLFILFAAPPIRELEWNDSAVEGSYRFIKRLCAKIEKVQKITALPKITAENLSEAEKYARKKVYEALKKSYETFTHESGYAFNTLIAACMEALNALNEQDNVEVWSEGYFILLNILEPIIPHICWELSQEYFNLANFAPIVVDGSALKEDSITMAITVNGKRRGEIKVALNAENAEVLALAKVAVEKWIADFTIVKEIVVPNKLVNFVVK</sequence>
<feature type="domain" description="Methionyl/Leucyl tRNA synthetase" evidence="12">
    <location>
        <begin position="34"/>
        <end position="179"/>
    </location>
</feature>
<dbReference type="SUPFAM" id="SSF52374">
    <property type="entry name" value="Nucleotidylyl transferase"/>
    <property type="match status" value="1"/>
</dbReference>
<dbReference type="NCBIfam" id="TIGR00396">
    <property type="entry name" value="leuS_bact"/>
    <property type="match status" value="1"/>
</dbReference>
<dbReference type="GO" id="GO:0004823">
    <property type="term" value="F:leucine-tRNA ligase activity"/>
    <property type="evidence" value="ECO:0007669"/>
    <property type="project" value="UniProtKB-UniRule"/>
</dbReference>
<proteinExistence type="inferred from homology"/>
<dbReference type="Gene3D" id="3.40.50.620">
    <property type="entry name" value="HUPs"/>
    <property type="match status" value="2"/>
</dbReference>
<dbReference type="PRINTS" id="PR00985">
    <property type="entry name" value="TRNASYNTHLEU"/>
</dbReference>
<evidence type="ECO:0000259" key="11">
    <source>
        <dbReference type="Pfam" id="PF00133"/>
    </source>
</evidence>
<dbReference type="PANTHER" id="PTHR43740:SF2">
    <property type="entry name" value="LEUCINE--TRNA LIGASE, MITOCHONDRIAL"/>
    <property type="match status" value="1"/>
</dbReference>
<dbReference type="GO" id="GO:0002161">
    <property type="term" value="F:aminoacyl-tRNA deacylase activity"/>
    <property type="evidence" value="ECO:0007669"/>
    <property type="project" value="InterPro"/>
</dbReference>
<dbReference type="PROSITE" id="PS00178">
    <property type="entry name" value="AA_TRNA_LIGASE_I"/>
    <property type="match status" value="1"/>
</dbReference>
<keyword evidence="5 9" id="KW-0067">ATP-binding</keyword>
<evidence type="ECO:0000256" key="2">
    <source>
        <dbReference type="ARBA" id="ARBA00022490"/>
    </source>
</evidence>
<dbReference type="PANTHER" id="PTHR43740">
    <property type="entry name" value="LEUCYL-TRNA SYNTHETASE"/>
    <property type="match status" value="1"/>
</dbReference>
<evidence type="ECO:0000256" key="9">
    <source>
        <dbReference type="HAMAP-Rule" id="MF_00049"/>
    </source>
</evidence>
<evidence type="ECO:0000313" key="15">
    <source>
        <dbReference type="Proteomes" id="UP000233350"/>
    </source>
</evidence>
<evidence type="ECO:0000259" key="12">
    <source>
        <dbReference type="Pfam" id="PF09334"/>
    </source>
</evidence>
<feature type="binding site" evidence="9">
    <location>
        <position position="591"/>
    </location>
    <ligand>
        <name>ATP</name>
        <dbReference type="ChEBI" id="CHEBI:30616"/>
    </ligand>
</feature>